<dbReference type="CDD" id="cd01949">
    <property type="entry name" value="GGDEF"/>
    <property type="match status" value="1"/>
</dbReference>
<evidence type="ECO:0000256" key="1">
    <source>
        <dbReference type="ARBA" id="ARBA00012528"/>
    </source>
</evidence>
<dbReference type="InterPro" id="IPR000700">
    <property type="entry name" value="PAS-assoc_C"/>
</dbReference>
<evidence type="ECO:0000313" key="9">
    <source>
        <dbReference type="Proteomes" id="UP001267878"/>
    </source>
</evidence>
<keyword evidence="3" id="KW-0175">Coiled coil</keyword>
<proteinExistence type="predicted"/>
<dbReference type="CDD" id="cd00130">
    <property type="entry name" value="PAS"/>
    <property type="match status" value="1"/>
</dbReference>
<dbReference type="InterPro" id="IPR000014">
    <property type="entry name" value="PAS"/>
</dbReference>
<organism evidence="8 9">
    <name type="scientific">Agrilutibacter niabensis</name>
    <dbReference type="NCBI Taxonomy" id="380628"/>
    <lineage>
        <taxon>Bacteria</taxon>
        <taxon>Pseudomonadati</taxon>
        <taxon>Pseudomonadota</taxon>
        <taxon>Gammaproteobacteria</taxon>
        <taxon>Lysobacterales</taxon>
        <taxon>Lysobacteraceae</taxon>
        <taxon>Agrilutibacter</taxon>
    </lineage>
</organism>
<evidence type="ECO:0000256" key="3">
    <source>
        <dbReference type="SAM" id="Coils"/>
    </source>
</evidence>
<evidence type="ECO:0000259" key="7">
    <source>
        <dbReference type="PROSITE" id="PS50887"/>
    </source>
</evidence>
<dbReference type="EMBL" id="JAVDVW010000001">
    <property type="protein sequence ID" value="MDR7098630.1"/>
    <property type="molecule type" value="Genomic_DNA"/>
</dbReference>
<dbReference type="Proteomes" id="UP001267878">
    <property type="component" value="Unassembled WGS sequence"/>
</dbReference>
<dbReference type="SMART" id="SM00267">
    <property type="entry name" value="GGDEF"/>
    <property type="match status" value="1"/>
</dbReference>
<name>A0ABU1VMR7_9GAMM</name>
<dbReference type="InterPro" id="IPR050469">
    <property type="entry name" value="Diguanylate_Cyclase"/>
</dbReference>
<protein>
    <recommendedName>
        <fullName evidence="1">diguanylate cyclase</fullName>
        <ecNumber evidence="1">2.7.7.65</ecNumber>
    </recommendedName>
</protein>
<evidence type="ECO:0000259" key="5">
    <source>
        <dbReference type="PROSITE" id="PS50112"/>
    </source>
</evidence>
<dbReference type="PROSITE" id="PS50113">
    <property type="entry name" value="PAC"/>
    <property type="match status" value="2"/>
</dbReference>
<dbReference type="PROSITE" id="PS50112">
    <property type="entry name" value="PAS"/>
    <property type="match status" value="1"/>
</dbReference>
<dbReference type="SUPFAM" id="SSF55073">
    <property type="entry name" value="Nucleotide cyclase"/>
    <property type="match status" value="1"/>
</dbReference>
<feature type="domain" description="PAC" evidence="6">
    <location>
        <begin position="500"/>
        <end position="554"/>
    </location>
</feature>
<gene>
    <name evidence="8" type="ORF">J2X04_000977</name>
</gene>
<sequence length="729" mass="81164">MRRLLYASQICALMVTTVGALVLVGWQADVELFKSIYSDLGAMAPASAMAFVLAGATLWLLHPDYDGTWWGWMARVLPWAVLAISLLTLAEYLLHISLGIDELLFSDPGREVQAAHPGRMSLVGALGFGLLGAALLLIRLDSRTAQRIARLMALATSVMLLMGLFAFLYGKASLWAIPIFHGVALHTFAAMLLLAGGILAIQPARGFTTLLASAGAGGRLSRRLLPFAFVTPLALGWLRLEGEQAGFYPAGMGVDLMVVTMVTLFVLVIWWNARRLDVADMKARRAQAALREYADEVRDLYERAPCGYHSLDADGAFVRINDTELSWLGYAREEVVGTLKFRDLLTPESRKVLEETVPRFTSHGEIKDIEFELRRKDGSVLPVSLSATIVRDAAGRYVMSRSTVFDITERRLTRQALRQSTELVRLRLAEIEQIYRYAPVGLCNFDREYRYVRINDRLAQINGFPPEAHIGKTIWEMVPQLADQLKEIYRPVYERGEPVLDIEIHGRTHMDPETDHDWLASYFPLKSDSGEVVGMTAVVLDITERKRTEQALRESEAAIRALSLTDPLTGLANRRRLDETLRSEVHRVQRYGGRLSAVITDLDHFKRVNDEHGHQVGDSVLHEFAHLIRAHCRDTDLVARFGGEEFVILMPEVGATEARACVERMRATLAQRIIPPLTQAITASFGVAEFVLGEDEGSLLRRADRALYRGKAAGRNCVMLAEADACSPG</sequence>
<feature type="domain" description="GGDEF" evidence="7">
    <location>
        <begin position="593"/>
        <end position="723"/>
    </location>
</feature>
<dbReference type="Pfam" id="PF00990">
    <property type="entry name" value="GGDEF"/>
    <property type="match status" value="1"/>
</dbReference>
<dbReference type="Pfam" id="PF08448">
    <property type="entry name" value="PAS_4"/>
    <property type="match status" value="1"/>
</dbReference>
<feature type="transmembrane region" description="Helical" evidence="4">
    <location>
        <begin position="36"/>
        <end position="61"/>
    </location>
</feature>
<evidence type="ECO:0000259" key="6">
    <source>
        <dbReference type="PROSITE" id="PS50113"/>
    </source>
</evidence>
<feature type="domain" description="PAS" evidence="5">
    <location>
        <begin position="293"/>
        <end position="364"/>
    </location>
</feature>
<dbReference type="InterPro" id="IPR001610">
    <property type="entry name" value="PAC"/>
</dbReference>
<dbReference type="InterPro" id="IPR043128">
    <property type="entry name" value="Rev_trsase/Diguanyl_cyclase"/>
</dbReference>
<dbReference type="SUPFAM" id="SSF55785">
    <property type="entry name" value="PYP-like sensor domain (PAS domain)"/>
    <property type="match status" value="2"/>
</dbReference>
<feature type="transmembrane region" description="Helical" evidence="4">
    <location>
        <begin position="120"/>
        <end position="139"/>
    </location>
</feature>
<evidence type="ECO:0000256" key="2">
    <source>
        <dbReference type="ARBA" id="ARBA00034247"/>
    </source>
</evidence>
<dbReference type="InterPro" id="IPR029787">
    <property type="entry name" value="Nucleotide_cyclase"/>
</dbReference>
<feature type="transmembrane region" description="Helical" evidence="4">
    <location>
        <begin position="246"/>
        <end position="271"/>
    </location>
</feature>
<dbReference type="SMART" id="SM00086">
    <property type="entry name" value="PAC"/>
    <property type="match status" value="2"/>
</dbReference>
<evidence type="ECO:0000313" key="8">
    <source>
        <dbReference type="EMBL" id="MDR7098630.1"/>
    </source>
</evidence>
<dbReference type="EC" id="2.7.7.65" evidence="1"/>
<dbReference type="NCBIfam" id="TIGR00229">
    <property type="entry name" value="sensory_box"/>
    <property type="match status" value="2"/>
</dbReference>
<dbReference type="RefSeq" id="WP_310052656.1">
    <property type="nucleotide sequence ID" value="NZ_JAVDVW010000001.1"/>
</dbReference>
<dbReference type="PANTHER" id="PTHR45138">
    <property type="entry name" value="REGULATORY COMPONENTS OF SENSORY TRANSDUCTION SYSTEM"/>
    <property type="match status" value="1"/>
</dbReference>
<keyword evidence="4" id="KW-0472">Membrane</keyword>
<dbReference type="Gene3D" id="3.30.450.20">
    <property type="entry name" value="PAS domain"/>
    <property type="match status" value="2"/>
</dbReference>
<feature type="domain" description="PAC" evidence="6">
    <location>
        <begin position="367"/>
        <end position="419"/>
    </location>
</feature>
<dbReference type="PANTHER" id="PTHR45138:SF9">
    <property type="entry name" value="DIGUANYLATE CYCLASE DGCM-RELATED"/>
    <property type="match status" value="1"/>
</dbReference>
<feature type="transmembrane region" description="Helical" evidence="4">
    <location>
        <begin position="175"/>
        <end position="201"/>
    </location>
</feature>
<keyword evidence="4" id="KW-0812">Transmembrane</keyword>
<dbReference type="InterPro" id="IPR013656">
    <property type="entry name" value="PAS_4"/>
</dbReference>
<dbReference type="InterPro" id="IPR035965">
    <property type="entry name" value="PAS-like_dom_sf"/>
</dbReference>
<feature type="transmembrane region" description="Helical" evidence="4">
    <location>
        <begin position="151"/>
        <end position="169"/>
    </location>
</feature>
<dbReference type="Pfam" id="PF13426">
    <property type="entry name" value="PAS_9"/>
    <property type="match status" value="1"/>
</dbReference>
<dbReference type="Gene3D" id="3.30.70.270">
    <property type="match status" value="1"/>
</dbReference>
<comment type="catalytic activity">
    <reaction evidence="2">
        <text>2 GTP = 3',3'-c-di-GMP + 2 diphosphate</text>
        <dbReference type="Rhea" id="RHEA:24898"/>
        <dbReference type="ChEBI" id="CHEBI:33019"/>
        <dbReference type="ChEBI" id="CHEBI:37565"/>
        <dbReference type="ChEBI" id="CHEBI:58805"/>
        <dbReference type="EC" id="2.7.7.65"/>
    </reaction>
</comment>
<keyword evidence="9" id="KW-1185">Reference proteome</keyword>
<keyword evidence="4" id="KW-1133">Transmembrane helix</keyword>
<accession>A0ABU1VMR7</accession>
<feature type="transmembrane region" description="Helical" evidence="4">
    <location>
        <begin position="73"/>
        <end position="100"/>
    </location>
</feature>
<dbReference type="NCBIfam" id="TIGR00254">
    <property type="entry name" value="GGDEF"/>
    <property type="match status" value="1"/>
</dbReference>
<comment type="caution">
    <text evidence="8">The sequence shown here is derived from an EMBL/GenBank/DDBJ whole genome shotgun (WGS) entry which is preliminary data.</text>
</comment>
<evidence type="ECO:0000256" key="4">
    <source>
        <dbReference type="SAM" id="Phobius"/>
    </source>
</evidence>
<feature type="coiled-coil region" evidence="3">
    <location>
        <begin position="276"/>
        <end position="303"/>
    </location>
</feature>
<dbReference type="PROSITE" id="PS50887">
    <property type="entry name" value="GGDEF"/>
    <property type="match status" value="1"/>
</dbReference>
<reference evidence="8 9" key="1">
    <citation type="submission" date="2023-07" db="EMBL/GenBank/DDBJ databases">
        <title>Sorghum-associated microbial communities from plants grown in Nebraska, USA.</title>
        <authorList>
            <person name="Schachtman D."/>
        </authorList>
    </citation>
    <scope>NUCLEOTIDE SEQUENCE [LARGE SCALE GENOMIC DNA]</scope>
    <source>
        <strain evidence="8 9">BE187</strain>
    </source>
</reference>
<dbReference type="SMART" id="SM00091">
    <property type="entry name" value="PAS"/>
    <property type="match status" value="2"/>
</dbReference>
<dbReference type="InterPro" id="IPR000160">
    <property type="entry name" value="GGDEF_dom"/>
</dbReference>